<evidence type="ECO:0000256" key="3">
    <source>
        <dbReference type="ARBA" id="ARBA00022679"/>
    </source>
</evidence>
<evidence type="ECO:0000256" key="5">
    <source>
        <dbReference type="ARBA" id="ARBA00049303"/>
    </source>
</evidence>
<evidence type="ECO:0000259" key="9">
    <source>
        <dbReference type="Pfam" id="PF22528"/>
    </source>
</evidence>
<evidence type="ECO:0000256" key="4">
    <source>
        <dbReference type="ARBA" id="ARBA00022691"/>
    </source>
</evidence>
<keyword evidence="4 6" id="KW-0949">S-adenosyl-L-methionine</keyword>
<dbReference type="STRING" id="104452.A0A0L7LEJ4"/>
<dbReference type="CDD" id="cd02440">
    <property type="entry name" value="AdoMet_MTases"/>
    <property type="match status" value="1"/>
</dbReference>
<sequence length="432" mass="49720">MESMDVAQEGTSAASTPVVENDATPSSNTSPGPDKSVTAEDMTSRDYYFDSYAHFGIHEEMLKDEVRTLTYRNAINTSPGPDKSVTAEDMTSRDYYFDSYAHFGIHEEMLKDETVLDIGCGTGILSMFAAKAGAAKVIAIECSNIVDYARKIVEANRLSDVIEIIKGKVEDVELPVEKVDIIISEWMGYCLFYESMLDTVLYARDKWLAPDGMLFPDRCTLFICGIEDRQYKDEKINWWDDVYGFDMSSIRKVAISEPLVDVVDAKQVVTNSCLLSEVDLYTVKKEDLNFESKFHLQVRRNDFIQALVTFFNVEFTKSHKRLGFSTAPEAPYTHWKQTVFYIDDYMTLFNVEFTKSHKRLGFSTAPEAPYTHWKQTVFYIDDYMTVKKFEEITGTFSMRPNARNNRDLDFEIDIDFKGELCQVKEKNHYRMR</sequence>
<dbReference type="SUPFAM" id="SSF53335">
    <property type="entry name" value="S-adenosyl-L-methionine-dependent methyltransferases"/>
    <property type="match status" value="2"/>
</dbReference>
<evidence type="ECO:0000313" key="11">
    <source>
        <dbReference type="Proteomes" id="UP000037510"/>
    </source>
</evidence>
<comment type="caution">
    <text evidence="10">The sequence shown here is derived from an EMBL/GenBank/DDBJ whole genome shotgun (WGS) entry which is preliminary data.</text>
</comment>
<dbReference type="Gene3D" id="3.40.50.150">
    <property type="entry name" value="Vaccinia Virus protein VP39"/>
    <property type="match status" value="2"/>
</dbReference>
<evidence type="ECO:0000313" key="10">
    <source>
        <dbReference type="EMBL" id="KOB73794.1"/>
    </source>
</evidence>
<dbReference type="FunFam" id="3.40.50.150:FF:000003">
    <property type="entry name" value="Blast:Protein arginine N-methyltransferase 1"/>
    <property type="match status" value="1"/>
</dbReference>
<evidence type="ECO:0000256" key="6">
    <source>
        <dbReference type="PROSITE-ProRule" id="PRU01015"/>
    </source>
</evidence>
<feature type="region of interest" description="Disordered" evidence="7">
    <location>
        <begin position="1"/>
        <end position="39"/>
    </location>
</feature>
<name>A0A0L7LEJ4_OPEBR</name>
<proteinExistence type="predicted"/>
<dbReference type="EC" id="2.1.1.319" evidence="1"/>
<dbReference type="GO" id="GO:0032259">
    <property type="term" value="P:methylation"/>
    <property type="evidence" value="ECO:0007669"/>
    <property type="project" value="UniProtKB-KW"/>
</dbReference>
<evidence type="ECO:0000256" key="7">
    <source>
        <dbReference type="SAM" id="MobiDB-lite"/>
    </source>
</evidence>
<dbReference type="Gene3D" id="2.70.160.11">
    <property type="entry name" value="Hnrnp arginine n-methyltransferase1"/>
    <property type="match status" value="2"/>
</dbReference>
<dbReference type="Pfam" id="PF22528">
    <property type="entry name" value="PRMT_C"/>
    <property type="match status" value="1"/>
</dbReference>
<dbReference type="GO" id="GO:0035241">
    <property type="term" value="F:protein-arginine omega-N monomethyltransferase activity"/>
    <property type="evidence" value="ECO:0007669"/>
    <property type="project" value="TreeGrafter"/>
</dbReference>
<dbReference type="InterPro" id="IPR041698">
    <property type="entry name" value="Methyltransf_25"/>
</dbReference>
<dbReference type="PANTHER" id="PTHR11006">
    <property type="entry name" value="PROTEIN ARGININE N-METHYLTRANSFERASE"/>
    <property type="match status" value="1"/>
</dbReference>
<dbReference type="PROSITE" id="PS51678">
    <property type="entry name" value="SAM_MT_PRMT"/>
    <property type="match status" value="1"/>
</dbReference>
<gene>
    <name evidence="10" type="ORF">OBRU01_10247</name>
</gene>
<dbReference type="InterPro" id="IPR055135">
    <property type="entry name" value="PRMT_dom"/>
</dbReference>
<dbReference type="AlphaFoldDB" id="A0A0L7LEJ4"/>
<evidence type="ECO:0000259" key="8">
    <source>
        <dbReference type="Pfam" id="PF13649"/>
    </source>
</evidence>
<feature type="domain" description="Methyltransferase" evidence="8">
    <location>
        <begin position="115"/>
        <end position="212"/>
    </location>
</feature>
<dbReference type="InterPro" id="IPR025799">
    <property type="entry name" value="Arg_MeTrfase"/>
</dbReference>
<keyword evidence="2 6" id="KW-0489">Methyltransferase</keyword>
<evidence type="ECO:0000256" key="1">
    <source>
        <dbReference type="ARBA" id="ARBA00011925"/>
    </source>
</evidence>
<dbReference type="PANTHER" id="PTHR11006:SF124">
    <property type="entry name" value="ARGININE METHYLTRANSFERASE 1-RELATED"/>
    <property type="match status" value="1"/>
</dbReference>
<accession>A0A0L7LEJ4</accession>
<comment type="catalytic activity">
    <reaction evidence="5">
        <text>L-arginyl-[protein] + S-adenosyl-L-methionine = N(omega)-methyl-L-arginyl-[protein] + S-adenosyl-L-homocysteine + H(+)</text>
        <dbReference type="Rhea" id="RHEA:48100"/>
        <dbReference type="Rhea" id="RHEA-COMP:10532"/>
        <dbReference type="Rhea" id="RHEA-COMP:11990"/>
        <dbReference type="ChEBI" id="CHEBI:15378"/>
        <dbReference type="ChEBI" id="CHEBI:29965"/>
        <dbReference type="ChEBI" id="CHEBI:57856"/>
        <dbReference type="ChEBI" id="CHEBI:59789"/>
        <dbReference type="ChEBI" id="CHEBI:65280"/>
    </reaction>
    <physiologicalReaction direction="left-to-right" evidence="5">
        <dbReference type="Rhea" id="RHEA:48101"/>
    </physiologicalReaction>
</comment>
<dbReference type="GO" id="GO:0035242">
    <property type="term" value="F:protein-arginine omega-N asymmetric methyltransferase activity"/>
    <property type="evidence" value="ECO:0007669"/>
    <property type="project" value="UniProtKB-EC"/>
</dbReference>
<dbReference type="Pfam" id="PF13649">
    <property type="entry name" value="Methyltransf_25"/>
    <property type="match status" value="1"/>
</dbReference>
<dbReference type="GO" id="GO:0005634">
    <property type="term" value="C:nucleus"/>
    <property type="evidence" value="ECO:0007669"/>
    <property type="project" value="TreeGrafter"/>
</dbReference>
<dbReference type="Proteomes" id="UP000037510">
    <property type="component" value="Unassembled WGS sequence"/>
</dbReference>
<dbReference type="InterPro" id="IPR029063">
    <property type="entry name" value="SAM-dependent_MTases_sf"/>
</dbReference>
<feature type="domain" description="Protein arginine N-methyltransferase" evidence="9">
    <location>
        <begin position="217"/>
        <end position="348"/>
    </location>
</feature>
<protein>
    <recommendedName>
        <fullName evidence="1">type I protein arginine methyltransferase</fullName>
        <ecNumber evidence="1">2.1.1.319</ecNumber>
    </recommendedName>
</protein>
<dbReference type="FunFam" id="2.70.160.11:FF:000001">
    <property type="entry name" value="Blast:Protein arginine N-methyltransferase 1"/>
    <property type="match status" value="1"/>
</dbReference>
<dbReference type="EMBL" id="JTDY01001468">
    <property type="protein sequence ID" value="KOB73794.1"/>
    <property type="molecule type" value="Genomic_DNA"/>
</dbReference>
<evidence type="ECO:0000256" key="2">
    <source>
        <dbReference type="ARBA" id="ARBA00022603"/>
    </source>
</evidence>
<dbReference type="GO" id="GO:0042054">
    <property type="term" value="F:histone methyltransferase activity"/>
    <property type="evidence" value="ECO:0007669"/>
    <property type="project" value="TreeGrafter"/>
</dbReference>
<keyword evidence="11" id="KW-1185">Reference proteome</keyword>
<reference evidence="10 11" key="1">
    <citation type="journal article" date="2015" name="Genome Biol. Evol.">
        <title>The genome of winter moth (Operophtera brumata) provides a genomic perspective on sexual dimorphism and phenology.</title>
        <authorList>
            <person name="Derks M.F."/>
            <person name="Smit S."/>
            <person name="Salis L."/>
            <person name="Schijlen E."/>
            <person name="Bossers A."/>
            <person name="Mateman C."/>
            <person name="Pijl A.S."/>
            <person name="de Ridder D."/>
            <person name="Groenen M.A."/>
            <person name="Visser M.E."/>
            <person name="Megens H.J."/>
        </authorList>
    </citation>
    <scope>NUCLEOTIDE SEQUENCE [LARGE SCALE GENOMIC DNA]</scope>
    <source>
        <strain evidence="10">WM2013NL</strain>
        <tissue evidence="10">Head and thorax</tissue>
    </source>
</reference>
<keyword evidence="3 6" id="KW-0808">Transferase</keyword>
<organism evidence="10 11">
    <name type="scientific">Operophtera brumata</name>
    <name type="common">Winter moth</name>
    <name type="synonym">Phalaena brumata</name>
    <dbReference type="NCBI Taxonomy" id="104452"/>
    <lineage>
        <taxon>Eukaryota</taxon>
        <taxon>Metazoa</taxon>
        <taxon>Ecdysozoa</taxon>
        <taxon>Arthropoda</taxon>
        <taxon>Hexapoda</taxon>
        <taxon>Insecta</taxon>
        <taxon>Pterygota</taxon>
        <taxon>Neoptera</taxon>
        <taxon>Endopterygota</taxon>
        <taxon>Lepidoptera</taxon>
        <taxon>Glossata</taxon>
        <taxon>Ditrysia</taxon>
        <taxon>Geometroidea</taxon>
        <taxon>Geometridae</taxon>
        <taxon>Larentiinae</taxon>
        <taxon>Operophtera</taxon>
    </lineage>
</organism>